<dbReference type="Proteomes" id="UP000192042">
    <property type="component" value="Chromosome I"/>
</dbReference>
<evidence type="ECO:0000256" key="1">
    <source>
        <dbReference type="SAM" id="Phobius"/>
    </source>
</evidence>
<accession>A0A1W1IA15</accession>
<protein>
    <submittedName>
        <fullName evidence="2">Uncharacterized protein</fullName>
    </submittedName>
</protein>
<name>A0A1W1IA15_9BACT</name>
<evidence type="ECO:0000313" key="2">
    <source>
        <dbReference type="EMBL" id="SLM49832.1"/>
    </source>
</evidence>
<dbReference type="AlphaFoldDB" id="A0A1W1IA15"/>
<keyword evidence="3" id="KW-1185">Reference proteome</keyword>
<reference evidence="2 3" key="1">
    <citation type="submission" date="2017-03" db="EMBL/GenBank/DDBJ databases">
        <authorList>
            <person name="Afonso C.L."/>
            <person name="Miller P.J."/>
            <person name="Scott M.A."/>
            <person name="Spackman E."/>
            <person name="Goraichik I."/>
            <person name="Dimitrov K.M."/>
            <person name="Suarez D.L."/>
            <person name="Swayne D.E."/>
        </authorList>
    </citation>
    <scope>NUCLEOTIDE SEQUENCE [LARGE SCALE GENOMIC DNA]</scope>
    <source>
        <strain evidence="2">Genome sequencing of Nitrospira japonica strain NJ11</strain>
    </source>
</reference>
<organism evidence="2 3">
    <name type="scientific">Nitrospira japonica</name>
    <dbReference type="NCBI Taxonomy" id="1325564"/>
    <lineage>
        <taxon>Bacteria</taxon>
        <taxon>Pseudomonadati</taxon>
        <taxon>Nitrospirota</taxon>
        <taxon>Nitrospiria</taxon>
        <taxon>Nitrospirales</taxon>
        <taxon>Nitrospiraceae</taxon>
        <taxon>Nitrospira</taxon>
    </lineage>
</organism>
<gene>
    <name evidence="2" type="ORF">NSJP_3665</name>
</gene>
<keyword evidence="1" id="KW-0812">Transmembrane</keyword>
<keyword evidence="1" id="KW-1133">Transmembrane helix</keyword>
<keyword evidence="1" id="KW-0472">Membrane</keyword>
<dbReference type="EMBL" id="LT828648">
    <property type="protein sequence ID" value="SLM49832.1"/>
    <property type="molecule type" value="Genomic_DNA"/>
</dbReference>
<sequence>MLMQKVEMTNLRENSGVTVMMNKGMKHDLVHTILEAALAVGAGMSWWMVGNLILGDVIGLAVDMVRGGRLQG</sequence>
<evidence type="ECO:0000313" key="3">
    <source>
        <dbReference type="Proteomes" id="UP000192042"/>
    </source>
</evidence>
<dbReference type="KEGG" id="nja:NSJP_3665"/>
<proteinExistence type="predicted"/>
<feature type="transmembrane region" description="Helical" evidence="1">
    <location>
        <begin position="29"/>
        <end position="49"/>
    </location>
</feature>